<feature type="compositionally biased region" description="Basic and acidic residues" evidence="8">
    <location>
        <begin position="865"/>
        <end position="881"/>
    </location>
</feature>
<feature type="compositionally biased region" description="Acidic residues" evidence="8">
    <location>
        <begin position="854"/>
        <end position="864"/>
    </location>
</feature>
<dbReference type="EMBL" id="JAADYS010001650">
    <property type="protein sequence ID" value="KAF4461813.1"/>
    <property type="molecule type" value="Genomic_DNA"/>
</dbReference>
<dbReference type="GO" id="GO:0000407">
    <property type="term" value="C:phagophore assembly site"/>
    <property type="evidence" value="ECO:0007669"/>
    <property type="project" value="UniProtKB-SubCell"/>
</dbReference>
<feature type="region of interest" description="Disordered" evidence="8">
    <location>
        <begin position="844"/>
        <end position="881"/>
    </location>
</feature>
<keyword evidence="5" id="KW-0653">Protein transport</keyword>
<feature type="compositionally biased region" description="Acidic residues" evidence="8">
    <location>
        <begin position="244"/>
        <end position="254"/>
    </location>
</feature>
<dbReference type="InterPro" id="IPR039362">
    <property type="entry name" value="ATG29_sf"/>
</dbReference>
<dbReference type="Proteomes" id="UP000554235">
    <property type="component" value="Unassembled WGS sequence"/>
</dbReference>
<gene>
    <name evidence="11" type="ORF">FALBO_11378</name>
</gene>
<dbReference type="AlphaFoldDB" id="A0A8H4L5A9"/>
<evidence type="ECO:0000256" key="3">
    <source>
        <dbReference type="ARBA" id="ARBA00013784"/>
    </source>
</evidence>
<proteinExistence type="inferred from homology"/>
<evidence type="ECO:0000256" key="7">
    <source>
        <dbReference type="ARBA" id="ARBA00060351"/>
    </source>
</evidence>
<evidence type="ECO:0000256" key="6">
    <source>
        <dbReference type="ARBA" id="ARBA00023006"/>
    </source>
</evidence>
<dbReference type="PANTHER" id="PTHR40012">
    <property type="entry name" value="AUTOPHAGY-RELATED PROTEIN 29"/>
    <property type="match status" value="1"/>
</dbReference>
<protein>
    <recommendedName>
        <fullName evidence="3">Autophagy-related protein 29</fullName>
    </recommendedName>
</protein>
<name>A0A8H4L5A9_9HYPO</name>
<keyword evidence="12" id="KW-1185">Reference proteome</keyword>
<feature type="region of interest" description="Disordered" evidence="8">
    <location>
        <begin position="88"/>
        <end position="367"/>
    </location>
</feature>
<organism evidence="11 12">
    <name type="scientific">Fusarium albosuccineum</name>
    <dbReference type="NCBI Taxonomy" id="1237068"/>
    <lineage>
        <taxon>Eukaryota</taxon>
        <taxon>Fungi</taxon>
        <taxon>Dikarya</taxon>
        <taxon>Ascomycota</taxon>
        <taxon>Pezizomycotina</taxon>
        <taxon>Sordariomycetes</taxon>
        <taxon>Hypocreomycetidae</taxon>
        <taxon>Hypocreales</taxon>
        <taxon>Nectriaceae</taxon>
        <taxon>Fusarium</taxon>
        <taxon>Fusarium decemcellulare species complex</taxon>
    </lineage>
</organism>
<feature type="domain" description="Atg29 N-terminal" evidence="9">
    <location>
        <begin position="6"/>
        <end position="58"/>
    </location>
</feature>
<dbReference type="GO" id="GO:0015031">
    <property type="term" value="P:protein transport"/>
    <property type="evidence" value="ECO:0007669"/>
    <property type="project" value="UniProtKB-KW"/>
</dbReference>
<feature type="compositionally biased region" description="Polar residues" evidence="8">
    <location>
        <begin position="259"/>
        <end position="273"/>
    </location>
</feature>
<keyword evidence="4" id="KW-0813">Transport</keyword>
<evidence type="ECO:0000256" key="1">
    <source>
        <dbReference type="ARBA" id="ARBA00004329"/>
    </source>
</evidence>
<dbReference type="InterPro" id="IPR040666">
    <property type="entry name" value="Atg29_N"/>
</dbReference>
<evidence type="ECO:0000256" key="4">
    <source>
        <dbReference type="ARBA" id="ARBA00022448"/>
    </source>
</evidence>
<comment type="function">
    <text evidence="7">Plays a role in autophagy. Functions at the preautophagosomal structure (PAS) in order to form normal autophagosomes under starvation conditions. Also plays a role in mitophagy and regulation of filamentous growth.</text>
</comment>
<accession>A0A8H4L5A9</accession>
<sequence>MAEPTYTVFVRVPMPRGDFVDPPPVNWDSHKDEALWKVLSGAAKTEIDWSEIADRFEVPVDFLLQQVAYLTERHASQVRAQVRKATAAVRGSAAPSPVPGDSAGPSHQRAPSALSSRRDSPMPRNEVGSGSGTPLNASIRPVVSRNPSTNTTVLRDMAGGSASPRPGMGLATRTGDRRRLSSLPISAGAAKSPERVAQPSLEERSPSPGPTEDSSTMSSDDESSPAQSRIIRRPPRFQQNDGGAYEDDDDDESEPAFQPYTSPSNQTSAQDLGSTLRGDGRSSGKRFPRNLGKDAIHQSQTSDSSASSAAMIQKPGKSREQRTPGPLSPRRTTELAGRSPGSKSKGYSREGSDGTPSMGSSFSDLDDASVTQSALEEAMASQLNRGAASRFSISQAFRSRYTPSSNHASPPFTISLRISLWLKPKLFLLNICQSFSAMFRRHWSGLPKDASFPSDLASLGFFVNDQGEIRSIDNPDCYFQFFSSRNTRFNEQFEAGTNRTDLGAVEKVIHDRLEGNGLVKLPLGAEQSLTEKHCPIFITPSVVKTSRIVIVFGEPIQNLGFLAGRIINGPGGITKGSVISLVQALAKQTASANDNMAPGVVFANMGERYWWPEGKRALTTEDSTDTPLPSMVHAGCKYVAELNEIPGSENPLAHMETIFKRVISVNREAKIDIIAIGQSCEFVLKFFEERLNWDRWGHRLGGMLFLGTVYKTDNFANQDFKDFLANRTRGYLISSEPLDTPLAMPRGNPSLSIEPMGCPCVSSGEPQYTELIAIKAMNSALDYLQEVALTPGFINPPMAVAERRPTDFTDEDWVNLSEENKPGVTTHAADEMKKQIKEIRRWRKFEETGQAPDFDSDEDSDEVEEVPRNLGKPDWREGEDW</sequence>
<dbReference type="GO" id="GO:0000045">
    <property type="term" value="P:autophagosome assembly"/>
    <property type="evidence" value="ECO:0007669"/>
    <property type="project" value="InterPro"/>
</dbReference>
<dbReference type="OrthoDB" id="421951at2759"/>
<comment type="subcellular location">
    <subcellularLocation>
        <location evidence="1">Preautophagosomal structure</location>
    </subcellularLocation>
</comment>
<dbReference type="PANTHER" id="PTHR40012:SF1">
    <property type="entry name" value="AUTOPHAGY-RELATED PROTEIN 29"/>
    <property type="match status" value="1"/>
</dbReference>
<dbReference type="InterPro" id="IPR053858">
    <property type="entry name" value="Arb2_dom"/>
</dbReference>
<reference evidence="11 12" key="1">
    <citation type="submission" date="2020-01" db="EMBL/GenBank/DDBJ databases">
        <title>Identification and distribution of gene clusters putatively required for synthesis of sphingolipid metabolism inhibitors in phylogenetically diverse species of the filamentous fungus Fusarium.</title>
        <authorList>
            <person name="Kim H.-S."/>
            <person name="Busman M."/>
            <person name="Brown D.W."/>
            <person name="Divon H."/>
            <person name="Uhlig S."/>
            <person name="Proctor R.H."/>
        </authorList>
    </citation>
    <scope>NUCLEOTIDE SEQUENCE [LARGE SCALE GENOMIC DNA]</scope>
    <source>
        <strain evidence="11 12">NRRL 20459</strain>
    </source>
</reference>
<evidence type="ECO:0000256" key="5">
    <source>
        <dbReference type="ARBA" id="ARBA00022927"/>
    </source>
</evidence>
<comment type="similarity">
    <text evidence="2">Belongs to the ATG29 family.</text>
</comment>
<feature type="domain" description="Arb2" evidence="10">
    <location>
        <begin position="452"/>
        <end position="738"/>
    </location>
</feature>
<dbReference type="Gene3D" id="1.10.10.2570">
    <property type="match status" value="1"/>
</dbReference>
<keyword evidence="6" id="KW-0072">Autophagy</keyword>
<dbReference type="FunFam" id="1.10.10.2570:FF:000001">
    <property type="entry name" value="Autophagy-related protein 29"/>
    <property type="match status" value="1"/>
</dbReference>
<dbReference type="InterPro" id="IPR039113">
    <property type="entry name" value="ATG29"/>
</dbReference>
<evidence type="ECO:0000259" key="10">
    <source>
        <dbReference type="Pfam" id="PF22749"/>
    </source>
</evidence>
<evidence type="ECO:0000313" key="12">
    <source>
        <dbReference type="Proteomes" id="UP000554235"/>
    </source>
</evidence>
<comment type="caution">
    <text evidence="11">The sequence shown here is derived from an EMBL/GenBank/DDBJ whole genome shotgun (WGS) entry which is preliminary data.</text>
</comment>
<dbReference type="Pfam" id="PF22749">
    <property type="entry name" value="Arb2"/>
    <property type="match status" value="1"/>
</dbReference>
<evidence type="ECO:0000259" key="9">
    <source>
        <dbReference type="Pfam" id="PF18388"/>
    </source>
</evidence>
<dbReference type="Pfam" id="PF18388">
    <property type="entry name" value="ATG29_N"/>
    <property type="match status" value="1"/>
</dbReference>
<evidence type="ECO:0000256" key="2">
    <source>
        <dbReference type="ARBA" id="ARBA00010082"/>
    </source>
</evidence>
<feature type="compositionally biased region" description="Polar residues" evidence="8">
    <location>
        <begin position="354"/>
        <end position="367"/>
    </location>
</feature>
<evidence type="ECO:0000256" key="8">
    <source>
        <dbReference type="SAM" id="MobiDB-lite"/>
    </source>
</evidence>
<evidence type="ECO:0000313" key="11">
    <source>
        <dbReference type="EMBL" id="KAF4461813.1"/>
    </source>
</evidence>